<dbReference type="PANTHER" id="PTHR45985">
    <property type="match status" value="1"/>
</dbReference>
<comment type="caution">
    <text evidence="2">The sequence shown here is derived from an EMBL/GenBank/DDBJ whole genome shotgun (WGS) entry which is preliminary data.</text>
</comment>
<dbReference type="PANTHER" id="PTHR45985:SF3">
    <property type="entry name" value="CHITIN DEACETYLASE-LIKE 4"/>
    <property type="match status" value="1"/>
</dbReference>
<dbReference type="RefSeq" id="WP_163900279.1">
    <property type="nucleotide sequence ID" value="NZ_CP048427.1"/>
</dbReference>
<dbReference type="AlphaFoldDB" id="A0A6M1RUD4"/>
<dbReference type="Gene3D" id="3.20.20.370">
    <property type="entry name" value="Glycoside hydrolase/deacetylase"/>
    <property type="match status" value="1"/>
</dbReference>
<proteinExistence type="predicted"/>
<dbReference type="InterPro" id="IPR052740">
    <property type="entry name" value="CE4"/>
</dbReference>
<keyword evidence="1" id="KW-0732">Signal</keyword>
<gene>
    <name evidence="2" type="ORF">G6N76_02530</name>
</gene>
<feature type="signal peptide" evidence="1">
    <location>
        <begin position="1"/>
        <end position="20"/>
    </location>
</feature>
<accession>A0A6M1RUD4</accession>
<dbReference type="GO" id="GO:0005975">
    <property type="term" value="P:carbohydrate metabolic process"/>
    <property type="evidence" value="ECO:0007669"/>
    <property type="project" value="InterPro"/>
</dbReference>
<feature type="chain" id="PRO_5026832378" evidence="1">
    <location>
        <begin position="21"/>
        <end position="349"/>
    </location>
</feature>
<evidence type="ECO:0000313" key="2">
    <source>
        <dbReference type="EMBL" id="NGO62535.1"/>
    </source>
</evidence>
<evidence type="ECO:0000313" key="3">
    <source>
        <dbReference type="Proteomes" id="UP000477849"/>
    </source>
</evidence>
<dbReference type="Proteomes" id="UP000477849">
    <property type="component" value="Unassembled WGS sequence"/>
</dbReference>
<protein>
    <submittedName>
        <fullName evidence="2">Polysaccharide deacetylase</fullName>
    </submittedName>
</protein>
<dbReference type="SUPFAM" id="SSF88713">
    <property type="entry name" value="Glycoside hydrolase/deacetylase"/>
    <property type="match status" value="1"/>
</dbReference>
<name>A0A6M1RUD4_9HYPH</name>
<sequence>MLRSSAILSLAFFLPLPLMAEPLQEAGQKADQTASVPQEQATPAQEKPKQLLLISFDGAHDNALWTKSRDIARRANNAHFTYFLSCTTLIPRSASKGYQAPGKKAGRSNVGFAPTVEDVTTRLDNLWNAHLEGHEIGSHVCGHFDGKDWSKADWLSEFSTFRTTLANAWKANGVGDKEPQGWQDFAAHGVKGVRAPYLSAPDSLVEAEKAFGFAFDASLVTKGPALPQQDGSVTRFGLPLIPEGPQNRRIIGMDYNLFVRHSAGIDNPSRSQEFEERTYAAFKSAFEDQYNGERIPVQFGFHFVEMNAGAYWRAMERLVTDVCQRTDVACVSYSEAMDILAKRQAPPRS</sequence>
<dbReference type="EMBL" id="JAAKZH010000001">
    <property type="protein sequence ID" value="NGO62535.1"/>
    <property type="molecule type" value="Genomic_DNA"/>
</dbReference>
<organism evidence="2 3">
    <name type="scientific">Rhizobium daejeonense</name>
    <dbReference type="NCBI Taxonomy" id="240521"/>
    <lineage>
        <taxon>Bacteria</taxon>
        <taxon>Pseudomonadati</taxon>
        <taxon>Pseudomonadota</taxon>
        <taxon>Alphaproteobacteria</taxon>
        <taxon>Hyphomicrobiales</taxon>
        <taxon>Rhizobiaceae</taxon>
        <taxon>Rhizobium/Agrobacterium group</taxon>
        <taxon>Rhizobium</taxon>
    </lineage>
</organism>
<keyword evidence="3" id="KW-1185">Reference proteome</keyword>
<evidence type="ECO:0000256" key="1">
    <source>
        <dbReference type="SAM" id="SignalP"/>
    </source>
</evidence>
<reference evidence="2 3" key="1">
    <citation type="submission" date="2020-02" db="EMBL/GenBank/DDBJ databases">
        <title>Genome sequence of the type strain CCBAU10050 of Rhizobium daejeonense.</title>
        <authorList>
            <person name="Gao J."/>
            <person name="Sun J."/>
        </authorList>
    </citation>
    <scope>NUCLEOTIDE SEQUENCE [LARGE SCALE GENOMIC DNA]</scope>
    <source>
        <strain evidence="2 3">CCBAU10050</strain>
    </source>
</reference>
<dbReference type="InterPro" id="IPR011330">
    <property type="entry name" value="Glyco_hydro/deAcase_b/a-brl"/>
</dbReference>